<gene>
    <name evidence="2" type="ORF">J2Y69_000910</name>
</gene>
<name>A0ABU1SBM5_9MICO</name>
<sequence length="302" mass="30616">MSSSALEAATVAAGLDAELIGAGSAITAPAAIQSAGAGSLTFAVDVIRYAEALERALHAGAVVIAPAGTALPQGSRGALILTDNPRAAFALAIARHFTEAPEPGIADTARVHPSAIVHESATVGEFTVIRAGAVIGARSVIRDHVVVGTGVRIGEDVLVKSHAVIGEEGFGIEKDAAGDNFRIPHIGGVEVGDHVEIGCFTTVCAGTISPTTIGDHTKVDDHVHIAHNCLIGRNVIVTACAEISGSVIVEDEVWIGPNASVIDGIVVGRGALLGIGATAIRAIPEYDVRAGNPAKRIGTTKR</sequence>
<dbReference type="InterPro" id="IPR001451">
    <property type="entry name" value="Hexapep"/>
</dbReference>
<dbReference type="InterPro" id="IPR011004">
    <property type="entry name" value="Trimer_LpxA-like_sf"/>
</dbReference>
<proteinExistence type="predicted"/>
<feature type="domain" description="UDP-3-O-[3-hydroxymyristoyl] glucosamine N-acyltransferase non-repeat region" evidence="1">
    <location>
        <begin position="26"/>
        <end position="94"/>
    </location>
</feature>
<dbReference type="PANTHER" id="PTHR43300">
    <property type="entry name" value="ACETYLTRANSFERASE"/>
    <property type="match status" value="1"/>
</dbReference>
<dbReference type="InterPro" id="IPR050179">
    <property type="entry name" value="Trans_hexapeptide_repeat"/>
</dbReference>
<comment type="caution">
    <text evidence="2">The sequence shown here is derived from an EMBL/GenBank/DDBJ whole genome shotgun (WGS) entry which is preliminary data.</text>
</comment>
<dbReference type="RefSeq" id="WP_310018013.1">
    <property type="nucleotide sequence ID" value="NZ_JAVDUM010000003.1"/>
</dbReference>
<dbReference type="SUPFAM" id="SSF51161">
    <property type="entry name" value="Trimeric LpxA-like enzymes"/>
    <property type="match status" value="1"/>
</dbReference>
<dbReference type="Gene3D" id="3.40.1390.10">
    <property type="entry name" value="MurE/MurF, N-terminal domain"/>
    <property type="match status" value="1"/>
</dbReference>
<keyword evidence="3" id="KW-1185">Reference proteome</keyword>
<dbReference type="Pfam" id="PF04613">
    <property type="entry name" value="LpxD"/>
    <property type="match status" value="1"/>
</dbReference>
<keyword evidence="2" id="KW-0808">Transferase</keyword>
<dbReference type="InterPro" id="IPR020573">
    <property type="entry name" value="UDP_GlcNAc_AcTrfase_non-rep"/>
</dbReference>
<dbReference type="EC" id="2.3.1.191" evidence="2"/>
<protein>
    <submittedName>
        <fullName evidence="2">UDP-3-O-[3-hydroxymyristoyl] glucosamine N-acyltransferase</fullName>
        <ecNumber evidence="2">2.3.1.191</ecNumber>
    </submittedName>
</protein>
<evidence type="ECO:0000259" key="1">
    <source>
        <dbReference type="Pfam" id="PF04613"/>
    </source>
</evidence>
<dbReference type="GO" id="GO:0103118">
    <property type="term" value="F:UDP-3-O-[(3R)-3-hydroxyacyl]-glucosamine N-acyltransferase activity"/>
    <property type="evidence" value="ECO:0007669"/>
    <property type="project" value="UniProtKB-EC"/>
</dbReference>
<reference evidence="2 3" key="1">
    <citation type="submission" date="2023-07" db="EMBL/GenBank/DDBJ databases">
        <title>Sorghum-associated microbial communities from plants grown in Nebraska, USA.</title>
        <authorList>
            <person name="Schachtman D."/>
        </authorList>
    </citation>
    <scope>NUCLEOTIDE SEQUENCE [LARGE SCALE GENOMIC DNA]</scope>
    <source>
        <strain evidence="2 3">2980</strain>
    </source>
</reference>
<evidence type="ECO:0000313" key="2">
    <source>
        <dbReference type="EMBL" id="MDR6866318.1"/>
    </source>
</evidence>
<dbReference type="EMBL" id="JAVDUM010000003">
    <property type="protein sequence ID" value="MDR6866318.1"/>
    <property type="molecule type" value="Genomic_DNA"/>
</dbReference>
<evidence type="ECO:0000313" key="3">
    <source>
        <dbReference type="Proteomes" id="UP001259347"/>
    </source>
</evidence>
<dbReference type="Gene3D" id="2.160.10.10">
    <property type="entry name" value="Hexapeptide repeat proteins"/>
    <property type="match status" value="1"/>
</dbReference>
<keyword evidence="2" id="KW-0012">Acyltransferase</keyword>
<dbReference type="Pfam" id="PF00132">
    <property type="entry name" value="Hexapep"/>
    <property type="match status" value="1"/>
</dbReference>
<organism evidence="2 3">
    <name type="scientific">Microbacterium resistens</name>
    <dbReference type="NCBI Taxonomy" id="156977"/>
    <lineage>
        <taxon>Bacteria</taxon>
        <taxon>Bacillati</taxon>
        <taxon>Actinomycetota</taxon>
        <taxon>Actinomycetes</taxon>
        <taxon>Micrococcales</taxon>
        <taxon>Microbacteriaceae</taxon>
        <taxon>Microbacterium</taxon>
    </lineage>
</organism>
<dbReference type="Proteomes" id="UP001259347">
    <property type="component" value="Unassembled WGS sequence"/>
</dbReference>
<accession>A0ABU1SBM5</accession>